<evidence type="ECO:0000313" key="8">
    <source>
        <dbReference type="EMBL" id="RMB56388.1"/>
    </source>
</evidence>
<evidence type="ECO:0000256" key="5">
    <source>
        <dbReference type="SAM" id="MobiDB-lite"/>
    </source>
</evidence>
<feature type="domain" description="Fe/B12 periplasmic-binding" evidence="7">
    <location>
        <begin position="70"/>
        <end position="342"/>
    </location>
</feature>
<feature type="chain" id="PRO_5038420933" evidence="6">
    <location>
        <begin position="38"/>
        <end position="342"/>
    </location>
</feature>
<evidence type="ECO:0000313" key="9">
    <source>
        <dbReference type="Proteomes" id="UP000270649"/>
    </source>
</evidence>
<dbReference type="GO" id="GO:1901678">
    <property type="term" value="P:iron coordination entity transport"/>
    <property type="evidence" value="ECO:0007669"/>
    <property type="project" value="UniProtKB-ARBA"/>
</dbReference>
<comment type="caution">
    <text evidence="8">The sequence shown here is derived from an EMBL/GenBank/DDBJ whole genome shotgun (WGS) entry which is preliminary data.</text>
</comment>
<name>A0A3M0H4N2_9CORY</name>
<protein>
    <submittedName>
        <fullName evidence="8">Iron ABC transporter substrate-binding protein</fullName>
    </submittedName>
</protein>
<dbReference type="PANTHER" id="PTHR30532">
    <property type="entry name" value="IRON III DICITRATE-BINDING PERIPLASMIC PROTEIN"/>
    <property type="match status" value="1"/>
</dbReference>
<sequence length="342" mass="37410">MGYMFLVYKESTMKKIHRALLSVVAAASLALTACSTAEEEDQGSNKGTSESALQIEDNNGTHKLDVPFERVAVTDNRAFEILADWDVNIVAAPLGIVPHTLSDKINEDTIEANLGTHREPNLEALVAAEPDVVINGQRFTQHQADIEALMEDTPVLDFTPRDDKDMAEELIRQTEALGKIFDHEDEAKKLVEDFNKALDRAKDAYDPKKTVMAVNTTGGDINYIAPGKGRFFGPFFDLLGMKPSLEVENASDDHEGDDISVEAIADSNPDYILIMDRDGAIAKDEAGYTPGKKLVEDSAALKNVTAVKEGKVVAAPQDTYTNENIITFTETLNAMADAFEKN</sequence>
<keyword evidence="4 6" id="KW-0732">Signal</keyword>
<dbReference type="Gene3D" id="3.40.50.1980">
    <property type="entry name" value="Nitrogenase molybdenum iron protein domain"/>
    <property type="match status" value="2"/>
</dbReference>
<dbReference type="PROSITE" id="PS50983">
    <property type="entry name" value="FE_B12_PBP"/>
    <property type="match status" value="1"/>
</dbReference>
<dbReference type="OrthoDB" id="63946at2"/>
<evidence type="ECO:0000256" key="1">
    <source>
        <dbReference type="ARBA" id="ARBA00004196"/>
    </source>
</evidence>
<keyword evidence="3" id="KW-0813">Transport</keyword>
<proteinExistence type="inferred from homology"/>
<dbReference type="GO" id="GO:0030288">
    <property type="term" value="C:outer membrane-bounded periplasmic space"/>
    <property type="evidence" value="ECO:0007669"/>
    <property type="project" value="TreeGrafter"/>
</dbReference>
<feature type="compositionally biased region" description="Polar residues" evidence="5">
    <location>
        <begin position="44"/>
        <end position="58"/>
    </location>
</feature>
<dbReference type="EMBL" id="REGC01000029">
    <property type="protein sequence ID" value="RMB56388.1"/>
    <property type="molecule type" value="Genomic_DNA"/>
</dbReference>
<evidence type="ECO:0000256" key="3">
    <source>
        <dbReference type="ARBA" id="ARBA00022448"/>
    </source>
</evidence>
<reference evidence="8 9" key="1">
    <citation type="submission" date="2018-10" db="EMBL/GenBank/DDBJ databases">
        <title>Corynebacterium macginleyi genome sequencing and assembly of the type strain and two clinical samples.</title>
        <authorList>
            <person name="Bernier A.-M."/>
            <person name="Bernard K."/>
        </authorList>
    </citation>
    <scope>NUCLEOTIDE SEQUENCE [LARGE SCALE GENOMIC DNA]</scope>
    <source>
        <strain evidence="8 9">NML 120205</strain>
    </source>
</reference>
<accession>A0A3M0H4N2</accession>
<dbReference type="InterPro" id="IPR051313">
    <property type="entry name" value="Bact_iron-sidero_bind"/>
</dbReference>
<feature type="region of interest" description="Disordered" evidence="5">
    <location>
        <begin position="36"/>
        <end position="58"/>
    </location>
</feature>
<evidence type="ECO:0000256" key="4">
    <source>
        <dbReference type="ARBA" id="ARBA00022729"/>
    </source>
</evidence>
<feature type="signal peptide" evidence="6">
    <location>
        <begin position="1"/>
        <end position="37"/>
    </location>
</feature>
<dbReference type="Pfam" id="PF01497">
    <property type="entry name" value="Peripla_BP_2"/>
    <property type="match status" value="1"/>
</dbReference>
<evidence type="ECO:0000259" key="7">
    <source>
        <dbReference type="PROSITE" id="PS50983"/>
    </source>
</evidence>
<gene>
    <name evidence="8" type="ORF">D9543_11255</name>
</gene>
<dbReference type="AlphaFoldDB" id="A0A3M0H4N2"/>
<dbReference type="InterPro" id="IPR002491">
    <property type="entry name" value="ABC_transptr_periplasmic_BD"/>
</dbReference>
<dbReference type="SUPFAM" id="SSF53807">
    <property type="entry name" value="Helical backbone' metal receptor"/>
    <property type="match status" value="1"/>
</dbReference>
<comment type="similarity">
    <text evidence="2">Belongs to the bacterial solute-binding protein 8 family.</text>
</comment>
<organism evidence="8 9">
    <name type="scientific">Corynebacterium macginleyi</name>
    <dbReference type="NCBI Taxonomy" id="38290"/>
    <lineage>
        <taxon>Bacteria</taxon>
        <taxon>Bacillati</taxon>
        <taxon>Actinomycetota</taxon>
        <taxon>Actinomycetes</taxon>
        <taxon>Mycobacteriales</taxon>
        <taxon>Corynebacteriaceae</taxon>
        <taxon>Corynebacterium</taxon>
    </lineage>
</organism>
<dbReference type="PANTHER" id="PTHR30532:SF28">
    <property type="entry name" value="PETROBACTIN-BINDING PROTEIN YCLQ"/>
    <property type="match status" value="1"/>
</dbReference>
<evidence type="ECO:0000256" key="6">
    <source>
        <dbReference type="SAM" id="SignalP"/>
    </source>
</evidence>
<dbReference type="Proteomes" id="UP000270649">
    <property type="component" value="Unassembled WGS sequence"/>
</dbReference>
<evidence type="ECO:0000256" key="2">
    <source>
        <dbReference type="ARBA" id="ARBA00008814"/>
    </source>
</evidence>
<comment type="subcellular location">
    <subcellularLocation>
        <location evidence="1">Cell envelope</location>
    </subcellularLocation>
</comment>